<dbReference type="InterPro" id="IPR032675">
    <property type="entry name" value="LRR_dom_sf"/>
</dbReference>
<dbReference type="InterPro" id="IPR001611">
    <property type="entry name" value="Leu-rich_rpt"/>
</dbReference>
<feature type="region of interest" description="Disordered" evidence="3">
    <location>
        <begin position="804"/>
        <end position="849"/>
    </location>
</feature>
<dbReference type="EMBL" id="QCYY01000463">
    <property type="protein sequence ID" value="ROT84953.1"/>
    <property type="molecule type" value="Genomic_DNA"/>
</dbReference>
<dbReference type="AlphaFoldDB" id="A0A3R7QZM2"/>
<feature type="region of interest" description="Disordered" evidence="3">
    <location>
        <begin position="161"/>
        <end position="208"/>
    </location>
</feature>
<dbReference type="Pfam" id="PF13855">
    <property type="entry name" value="LRR_8"/>
    <property type="match status" value="1"/>
</dbReference>
<proteinExistence type="predicted"/>
<name>A0A3R7QZM2_PENVA</name>
<dbReference type="OrthoDB" id="676979at2759"/>
<sequence length="849" mass="94249">MARIIRLFSELQELYEEYEEACGREVREGRDATPATSDPDEAPAKRRLRALAEDDYFLPEYSSSDSEFVPLKRRRFQKITQASRDINFWKTKVASWFPRTLRLFDPAQQDCSDSDPEEVGPGRTWFRKRVMADMDDDDREPKKRKLRDKLRSCTLPLDDEVVSMDFDEEEEDTPSPSRGGPPTRQLSDIPSPSSGHEETPRRRGRMRGKRIAGELAQLSRDDPPAEPYFLSKRDEYYVLEQFKEWYMSNMKVSPPGARSQRNLPVRAINYTTGRTYVTCDGMLDQSVPYRALHVDGYGMSPLASLSMSDGIISTISAGMFSMHSFEQLSFMNNRLEYIEPGTLEPLRYDLRALYLNDNLLTQPMMDQVLGFPRLLEFHVPNNLIDDISSMAGYSETAPDLNTIDFAGNRISSLAPFTFRAFPGVLIVVLSNNNISYIHPDAFYNTKSLEYLYLDGNNLNQLGSPEVGRLVFDHPIFSLFLENNNIESLVPGFVEGLADRSGIALDSNPMRRFPEDVFGDLLRNFSISDIPQAGKGISIYHNWIDCDCDFLWVAVDGWLNAHLNGGHCGHKDELPWLSVDDVDGEALQEQCLKQDDPPHPPHRAGPAPVSPPTPEGAAVRRQNPESEQEKTDPKTARDEMSTSFVTPSPAASASSALARSCPLPLRGVLPYPFIPFTHSPRLQSLGFPSSSLPPSHPILSLPSLPSVGAQPASPSLLWLHRLPQLSPSSSLPLLAPPSSLSLLPSFPSMYAPPGRAPVQLAALSKSLRSTPPLSARILTLHSLSTDDTPIDLLLAPSSLPPTQLALKSFHSPTPSTLPSPSPFIPSLPTPPSLPPPPPSPPIAMSIFKGN</sequence>
<reference evidence="4 5" key="2">
    <citation type="submission" date="2019-01" db="EMBL/GenBank/DDBJ databases">
        <title>The decoding of complex shrimp genome reveals the adaptation for benthos swimmer, frequently molting mechanism and breeding impact on genome.</title>
        <authorList>
            <person name="Sun Y."/>
            <person name="Gao Y."/>
            <person name="Yu Y."/>
        </authorList>
    </citation>
    <scope>NUCLEOTIDE SEQUENCE [LARGE SCALE GENOMIC DNA]</scope>
    <source>
        <tissue evidence="4">Muscle</tissue>
    </source>
</reference>
<dbReference type="Proteomes" id="UP000283509">
    <property type="component" value="Unassembled WGS sequence"/>
</dbReference>
<feature type="region of interest" description="Disordered" evidence="3">
    <location>
        <begin position="25"/>
        <end position="45"/>
    </location>
</feature>
<feature type="compositionally biased region" description="Acidic residues" evidence="3">
    <location>
        <begin position="161"/>
        <end position="173"/>
    </location>
</feature>
<dbReference type="Gene3D" id="3.80.10.10">
    <property type="entry name" value="Ribonuclease Inhibitor"/>
    <property type="match status" value="2"/>
</dbReference>
<evidence type="ECO:0000256" key="2">
    <source>
        <dbReference type="ARBA" id="ARBA00022737"/>
    </source>
</evidence>
<organism evidence="4 5">
    <name type="scientific">Penaeus vannamei</name>
    <name type="common">Whiteleg shrimp</name>
    <name type="synonym">Litopenaeus vannamei</name>
    <dbReference type="NCBI Taxonomy" id="6689"/>
    <lineage>
        <taxon>Eukaryota</taxon>
        <taxon>Metazoa</taxon>
        <taxon>Ecdysozoa</taxon>
        <taxon>Arthropoda</taxon>
        <taxon>Crustacea</taxon>
        <taxon>Multicrustacea</taxon>
        <taxon>Malacostraca</taxon>
        <taxon>Eumalacostraca</taxon>
        <taxon>Eucarida</taxon>
        <taxon>Decapoda</taxon>
        <taxon>Dendrobranchiata</taxon>
        <taxon>Penaeoidea</taxon>
        <taxon>Penaeidae</taxon>
        <taxon>Penaeus</taxon>
    </lineage>
</organism>
<comment type="caution">
    <text evidence="4">The sequence shown here is derived from an EMBL/GenBank/DDBJ whole genome shotgun (WGS) entry which is preliminary data.</text>
</comment>
<feature type="compositionally biased region" description="Pro residues" evidence="3">
    <location>
        <begin position="814"/>
        <end position="840"/>
    </location>
</feature>
<keyword evidence="1" id="KW-0433">Leucine-rich repeat</keyword>
<reference evidence="4 5" key="1">
    <citation type="submission" date="2018-04" db="EMBL/GenBank/DDBJ databases">
        <authorList>
            <person name="Zhang X."/>
            <person name="Yuan J."/>
            <person name="Li F."/>
            <person name="Xiang J."/>
        </authorList>
    </citation>
    <scope>NUCLEOTIDE SEQUENCE [LARGE SCALE GENOMIC DNA]</scope>
    <source>
        <tissue evidence="4">Muscle</tissue>
    </source>
</reference>
<gene>
    <name evidence="4" type="ORF">C7M84_021760</name>
</gene>
<dbReference type="PANTHER" id="PTHR24366">
    <property type="entry name" value="IG(IMMUNOGLOBULIN) AND LRR(LEUCINE RICH REPEAT) DOMAINS"/>
    <property type="match status" value="1"/>
</dbReference>
<evidence type="ECO:0000256" key="3">
    <source>
        <dbReference type="SAM" id="MobiDB-lite"/>
    </source>
</evidence>
<evidence type="ECO:0000313" key="5">
    <source>
        <dbReference type="Proteomes" id="UP000283509"/>
    </source>
</evidence>
<feature type="region of interest" description="Disordered" evidence="3">
    <location>
        <begin position="591"/>
        <end position="650"/>
    </location>
</feature>
<feature type="compositionally biased region" description="Basic and acidic residues" evidence="3">
    <location>
        <begin position="621"/>
        <end position="639"/>
    </location>
</feature>
<dbReference type="STRING" id="6689.A0A3R7QZM2"/>
<dbReference type="SUPFAM" id="SSF52058">
    <property type="entry name" value="L domain-like"/>
    <property type="match status" value="1"/>
</dbReference>
<keyword evidence="2" id="KW-0677">Repeat</keyword>
<keyword evidence="5" id="KW-1185">Reference proteome</keyword>
<accession>A0A3R7QZM2</accession>
<feature type="compositionally biased region" description="Polar residues" evidence="3">
    <location>
        <begin position="184"/>
        <end position="194"/>
    </location>
</feature>
<protein>
    <submittedName>
        <fullName evidence="4">Uncharacterized protein</fullName>
    </submittedName>
</protein>
<evidence type="ECO:0000256" key="1">
    <source>
        <dbReference type="ARBA" id="ARBA00022614"/>
    </source>
</evidence>
<evidence type="ECO:0000313" key="4">
    <source>
        <dbReference type="EMBL" id="ROT84953.1"/>
    </source>
</evidence>